<evidence type="ECO:0000313" key="3">
    <source>
        <dbReference type="EMBL" id="RNF20050.1"/>
    </source>
</evidence>
<dbReference type="InterPro" id="IPR052220">
    <property type="entry name" value="METTL25"/>
</dbReference>
<dbReference type="GeneID" id="40317490"/>
<dbReference type="AlphaFoldDB" id="A0A3R7LSY7"/>
<evidence type="ECO:0000313" key="4">
    <source>
        <dbReference type="Proteomes" id="UP000284403"/>
    </source>
</evidence>
<dbReference type="SUPFAM" id="SSF53335">
    <property type="entry name" value="S-adenosyl-L-methionine-dependent methyltransferases"/>
    <property type="match status" value="1"/>
</dbReference>
<accession>A0A3R7LSY7</accession>
<dbReference type="RefSeq" id="XP_029229075.1">
    <property type="nucleotide sequence ID" value="XM_029370796.1"/>
</dbReference>
<evidence type="ECO:0000259" key="2">
    <source>
        <dbReference type="Pfam" id="PF13679"/>
    </source>
</evidence>
<protein>
    <recommendedName>
        <fullName evidence="2">Methyltransferase domain-containing protein</fullName>
    </recommendedName>
</protein>
<evidence type="ECO:0000256" key="1">
    <source>
        <dbReference type="SAM" id="MobiDB-lite"/>
    </source>
</evidence>
<dbReference type="InterPro" id="IPR025714">
    <property type="entry name" value="Methyltranfer_dom"/>
</dbReference>
<dbReference type="PANTHER" id="PTHR12496">
    <property type="entry name" value="CGI-41 METHYLTRANSFERASE"/>
    <property type="match status" value="1"/>
</dbReference>
<feature type="region of interest" description="Disordered" evidence="1">
    <location>
        <begin position="491"/>
        <end position="518"/>
    </location>
</feature>
<sequence>MAHRLLLPLPSAFSPPDSDVEAYGVFGYDAHAAAEQHPRLQAYIDRLAAFLCRTRLIQYHPENFFRILFLHEEREPTANAAERLAHLDGSAVRDEEVAYMRGLCEAFSTLVSDDNTLLGELHSIIHDGPPAGAAASLHEFFLETKALQLNRQRRLGNDAASLTLRTAQEVSVAATSLASSHAGHVDADAREQHRRARVMEAVLGHGMGTKKQHEVSVMRETIVDLVKCCNSAPSDAGAPPLEPVETVFNVGEGKGYVSRALALCDGLQVIGLDCNPAHKERAVERVEFLLQGRLRVDAAQGASAGREMLNLMYEPRGHMATVACRVGPRMNWAEVLRGHVRLSHETPSDAAAPRTASAVDGSAKLQCRICPFIARRGAAMAIMRHARRHLDTDDATVLAGLPSKETVEVWNHALSVEAFNEKVIAAFFTDEVLYTSKAAAEDTTSAKRSRVASEKGCLSGEAPRGKLRDALSTYECLTNLQLPRGTRAEVLLPVQRRKQQPPVTPPQQHEEEGEEKEQPLVVEGAVEGAGASDAAVHRYVQTSLTVVGYDHAANRHFVIRDDGSLKEAVTLLGCCRGPQREDGDSVEALRLPPAADAWEMKLAVVLRVVPPVSPRMPAVHVPDLRNVVMIGLHPCGDLGSSVCRLFAESASRGLLLVSCCWHAITHDGFPLSRELRGRGWQTEHLSLLLATQPFDMWSTVSTGGHRASVCALFYRSLLKLFWRRLRERWHRASAASAPAPAVPCCPFAEAPHLEPAFLRRIAKIRSTITMEALYVEVCREYFPGEAATARGTHATLQQHVCSSCREAQSAFLASDTNVAAAAEIGREFFAAYFAPFLGMTVLRMWMCHLVEALLLLDRALFLSEALRRDPRCRGSVVSLVPLFDGAVSPRMYGVLARRIPA</sequence>
<proteinExistence type="predicted"/>
<keyword evidence="4" id="KW-1185">Reference proteome</keyword>
<dbReference type="PANTHER" id="PTHR12496:SF0">
    <property type="entry name" value="METHYLTRANSFERASE DOMAIN-CONTAINING PROTEIN"/>
    <property type="match status" value="1"/>
</dbReference>
<dbReference type="Proteomes" id="UP000284403">
    <property type="component" value="Unassembled WGS sequence"/>
</dbReference>
<dbReference type="EMBL" id="MKKU01000188">
    <property type="protein sequence ID" value="RNF20050.1"/>
    <property type="molecule type" value="Genomic_DNA"/>
</dbReference>
<gene>
    <name evidence="3" type="ORF">Tco025E_03879</name>
</gene>
<comment type="caution">
    <text evidence="3">The sequence shown here is derived from an EMBL/GenBank/DDBJ whole genome shotgun (WGS) entry which is preliminary data.</text>
</comment>
<feature type="region of interest" description="Disordered" evidence="1">
    <location>
        <begin position="443"/>
        <end position="462"/>
    </location>
</feature>
<name>A0A3R7LSY7_9TRYP</name>
<organism evidence="3 4">
    <name type="scientific">Trypanosoma conorhini</name>
    <dbReference type="NCBI Taxonomy" id="83891"/>
    <lineage>
        <taxon>Eukaryota</taxon>
        <taxon>Discoba</taxon>
        <taxon>Euglenozoa</taxon>
        <taxon>Kinetoplastea</taxon>
        <taxon>Metakinetoplastina</taxon>
        <taxon>Trypanosomatida</taxon>
        <taxon>Trypanosomatidae</taxon>
        <taxon>Trypanosoma</taxon>
    </lineage>
</organism>
<reference evidence="3 4" key="1">
    <citation type="journal article" date="2018" name="BMC Genomics">
        <title>Genomic comparison of Trypanosoma conorhini and Trypanosoma rangeli to Trypanosoma cruzi strains of high and low virulence.</title>
        <authorList>
            <person name="Bradwell K.R."/>
            <person name="Koparde V.N."/>
            <person name="Matveyev A.V."/>
            <person name="Serrano M.G."/>
            <person name="Alves J.M."/>
            <person name="Parikh H."/>
            <person name="Huang B."/>
            <person name="Lee V."/>
            <person name="Espinosa-Alvarez O."/>
            <person name="Ortiz P.A."/>
            <person name="Costa-Martins A.G."/>
            <person name="Teixeira M.M."/>
            <person name="Buck G.A."/>
        </authorList>
    </citation>
    <scope>NUCLEOTIDE SEQUENCE [LARGE SCALE GENOMIC DNA]</scope>
    <source>
        <strain evidence="3 4">025E</strain>
    </source>
</reference>
<dbReference type="InterPro" id="IPR029063">
    <property type="entry name" value="SAM-dependent_MTases_sf"/>
</dbReference>
<feature type="domain" description="Methyltransferase" evidence="2">
    <location>
        <begin position="625"/>
        <end position="665"/>
    </location>
</feature>
<dbReference type="OrthoDB" id="10258156at2759"/>
<dbReference type="Pfam" id="PF13679">
    <property type="entry name" value="Methyltransf_32"/>
    <property type="match status" value="1"/>
</dbReference>